<feature type="transmembrane region" description="Helical" evidence="1">
    <location>
        <begin position="31"/>
        <end position="48"/>
    </location>
</feature>
<keyword evidence="1" id="KW-1133">Transmembrane helix</keyword>
<feature type="transmembrane region" description="Helical" evidence="1">
    <location>
        <begin position="6"/>
        <end position="24"/>
    </location>
</feature>
<evidence type="ECO:0000256" key="1">
    <source>
        <dbReference type="SAM" id="Phobius"/>
    </source>
</evidence>
<feature type="transmembrane region" description="Helical" evidence="1">
    <location>
        <begin position="54"/>
        <end position="71"/>
    </location>
</feature>
<organism evidence="2 3">
    <name type="scientific">Hyphococcus lacteus</name>
    <dbReference type="NCBI Taxonomy" id="3143536"/>
    <lineage>
        <taxon>Bacteria</taxon>
        <taxon>Pseudomonadati</taxon>
        <taxon>Pseudomonadota</taxon>
        <taxon>Alphaproteobacteria</taxon>
        <taxon>Parvularculales</taxon>
        <taxon>Parvularculaceae</taxon>
        <taxon>Hyphococcus</taxon>
    </lineage>
</organism>
<reference evidence="2 3" key="1">
    <citation type="submission" date="2024-05" db="EMBL/GenBank/DDBJ databases">
        <title>Three bacterial strains, DH-69, EH-24, and ECK-19 isolated from coastal sediments.</title>
        <authorList>
            <person name="Ye Y.-Q."/>
            <person name="Du Z.-J."/>
        </authorList>
    </citation>
    <scope>NUCLEOTIDE SEQUENCE [LARGE SCALE GENOMIC DNA]</scope>
    <source>
        <strain evidence="2 3">ECK-19</strain>
    </source>
</reference>
<dbReference type="InterPro" id="IPR054655">
    <property type="entry name" value="XrtV-like"/>
</dbReference>
<keyword evidence="3" id="KW-1185">Reference proteome</keyword>
<sequence length="84" mass="9393">MAPSFQLFSIMLFIAALSLFISRTRHENPPLLPYLVVAWVCVVANWFDNNGSDLAAIVLLISGAFLILHLASEPYRDDIEDNTN</sequence>
<name>A0ABV3Z294_9PROT</name>
<dbReference type="NCBIfam" id="NF045607">
    <property type="entry name" value="exo_Victor_syst"/>
    <property type="match status" value="1"/>
</dbReference>
<dbReference type="Proteomes" id="UP001560685">
    <property type="component" value="Unassembled WGS sequence"/>
</dbReference>
<keyword evidence="1" id="KW-0472">Membrane</keyword>
<evidence type="ECO:0000313" key="2">
    <source>
        <dbReference type="EMBL" id="MEX6632906.1"/>
    </source>
</evidence>
<accession>A0ABV3Z294</accession>
<proteinExistence type="predicted"/>
<dbReference type="EMBL" id="JBEHZE010000001">
    <property type="protein sequence ID" value="MEX6632906.1"/>
    <property type="molecule type" value="Genomic_DNA"/>
</dbReference>
<dbReference type="RefSeq" id="WP_369312840.1">
    <property type="nucleotide sequence ID" value="NZ_JBEHZE010000001.1"/>
</dbReference>
<gene>
    <name evidence="2" type="ORF">ABFZ84_05030</name>
</gene>
<evidence type="ECO:0000313" key="3">
    <source>
        <dbReference type="Proteomes" id="UP001560685"/>
    </source>
</evidence>
<comment type="caution">
    <text evidence="2">The sequence shown here is derived from an EMBL/GenBank/DDBJ whole genome shotgun (WGS) entry which is preliminary data.</text>
</comment>
<keyword evidence="1" id="KW-0812">Transmembrane</keyword>
<protein>
    <submittedName>
        <fullName evidence="2">XrtV sorting system accessory protein</fullName>
    </submittedName>
</protein>